<feature type="compositionally biased region" description="Pro residues" evidence="7">
    <location>
        <begin position="63"/>
        <end position="82"/>
    </location>
</feature>
<dbReference type="Pfam" id="PF00326">
    <property type="entry name" value="Peptidase_S9"/>
    <property type="match status" value="1"/>
</dbReference>
<dbReference type="AlphaFoldDB" id="A0AAQ3K2N9"/>
<sequence>MKTGPTEPKAHDLAVKTLSKPSDNVTVSSPPLAMLRLRALASPDRCPFAPCARAVHRRAAKPKGPPPPPPSPTPPKPPPKPTPFTVNGVTWHDSYSWMSDLNDRVSMRHMDVCMEQEEKYTEAVMIASGADRLQRKLHIEMAHRMVSDLCTPPLRWGTWIYYRRVEEGKQYPVLCRRLASLHEEFISYSEPSAGFDFQSGKRIEQKLVDYNQEAERFGGYSYEELSEVSPDHHFLAYTMYDKDKDSFTLSVKDLTTGSLCDKPRVDRVANLSWAMNGKALLYTVTDKDKRPYRIYCSILGSNKDDILILEEPNENVYVNIRNAKDFQFVTVNVFSNISSKVYLIDAADPFSGMTLIWECEPHAHCIVEHHQGYLYLFTDAPRGGEPVDSHYLLRHVAKDCDSRNWETVLLEDPGVTLVDVDFCKTHMVLVLREGKSWRICSVALPLSIEGKGPVHLSTLQPCFLPLPKHVCQITPGPNYDYHSSTMRFTISSPVMPDAVVDYNLSDGKWHIVQQHNILHERTRTLYGSTSTASSIKEASVSSRLGNNHQLHADGMWNELSEFYACEYYDVPSNNEVLVPLTIVYSRKHKQEGSPGLLHGHGAYGELLDKRWRSELKSLLDRGWVIAYADVRGGGGNGKKWHHDGKRTKKQNSIIDYISCAEFLVGEGIVHEHKLAGWGYSAGGLLVASAINTQPGLFRAAVLKVPFLDVCSTLLNPIVPLTPVDYEEFGYPVELEDFLAIRKYSPYDNIQKDVLYPAVLVTSSFNTRFGVWEAAKWVAKAREQTIYDPKRPILLNLTADIVEESKYLESKELALETAFLLKMVSDS</sequence>
<feature type="region of interest" description="Disordered" evidence="7">
    <location>
        <begin position="1"/>
        <end position="29"/>
    </location>
</feature>
<dbReference type="GO" id="GO:0004252">
    <property type="term" value="F:serine-type endopeptidase activity"/>
    <property type="evidence" value="ECO:0007669"/>
    <property type="project" value="UniProtKB-UniRule"/>
</dbReference>
<evidence type="ECO:0000256" key="5">
    <source>
        <dbReference type="ARBA" id="ARBA00045448"/>
    </source>
</evidence>
<dbReference type="EMBL" id="CP136891">
    <property type="protein sequence ID" value="WOK99617.1"/>
    <property type="molecule type" value="Genomic_DNA"/>
</dbReference>
<dbReference type="PANTHER" id="PTHR11757">
    <property type="entry name" value="PROTEASE FAMILY S9A OLIGOPEPTIDASE"/>
    <property type="match status" value="1"/>
</dbReference>
<feature type="region of interest" description="Disordered" evidence="7">
    <location>
        <begin position="52"/>
        <end position="85"/>
    </location>
</feature>
<dbReference type="PANTHER" id="PTHR11757:SF19">
    <property type="entry name" value="PROLYL ENDOPEPTIDASE-LIKE"/>
    <property type="match status" value="1"/>
</dbReference>
<protein>
    <recommendedName>
        <fullName evidence="6">Prolyl endopeptidase</fullName>
        <ecNumber evidence="6">3.4.21.-</ecNumber>
    </recommendedName>
</protein>
<evidence type="ECO:0000259" key="8">
    <source>
        <dbReference type="Pfam" id="PF00326"/>
    </source>
</evidence>
<dbReference type="Pfam" id="PF02897">
    <property type="entry name" value="Peptidase_S9_N"/>
    <property type="match status" value="1"/>
</dbReference>
<evidence type="ECO:0000256" key="3">
    <source>
        <dbReference type="ARBA" id="ARBA00022801"/>
    </source>
</evidence>
<reference evidence="10 11" key="1">
    <citation type="submission" date="2023-10" db="EMBL/GenBank/DDBJ databases">
        <title>Chromosome-scale genome assembly provides insights into flower coloration mechanisms of Canna indica.</title>
        <authorList>
            <person name="Li C."/>
        </authorList>
    </citation>
    <scope>NUCLEOTIDE SEQUENCE [LARGE SCALE GENOMIC DNA]</scope>
    <source>
        <tissue evidence="10">Flower</tissue>
    </source>
</reference>
<evidence type="ECO:0000259" key="9">
    <source>
        <dbReference type="Pfam" id="PF02897"/>
    </source>
</evidence>
<keyword evidence="2 6" id="KW-0645">Protease</keyword>
<feature type="compositionally biased region" description="Polar residues" evidence="7">
    <location>
        <begin position="19"/>
        <end position="28"/>
    </location>
</feature>
<evidence type="ECO:0000256" key="6">
    <source>
        <dbReference type="RuleBase" id="RU368024"/>
    </source>
</evidence>
<dbReference type="InterPro" id="IPR029058">
    <property type="entry name" value="AB_hydrolase_fold"/>
</dbReference>
<dbReference type="GO" id="GO:0006508">
    <property type="term" value="P:proteolysis"/>
    <property type="evidence" value="ECO:0007669"/>
    <property type="project" value="UniProtKB-KW"/>
</dbReference>
<keyword evidence="11" id="KW-1185">Reference proteome</keyword>
<dbReference type="InterPro" id="IPR051543">
    <property type="entry name" value="Serine_Peptidase_S9A"/>
</dbReference>
<dbReference type="Gene3D" id="2.130.10.120">
    <property type="entry name" value="Prolyl oligopeptidase, N-terminal domain"/>
    <property type="match status" value="1"/>
</dbReference>
<comment type="function">
    <text evidence="5">Serine peptidase whose precise substrate specificity remains unclear. Does not cleave peptides after a arginine or lysine residue. Regulates trans-Golgi network morphology and sorting by regulating the membrane binding of the AP-1 complex. May play a role in the regulation of synaptic vesicle exocytosis.</text>
</comment>
<feature type="domain" description="Peptidase S9A N-terminal" evidence="9">
    <location>
        <begin position="85"/>
        <end position="514"/>
    </location>
</feature>
<dbReference type="EC" id="3.4.21.-" evidence="6"/>
<dbReference type="InterPro" id="IPR001375">
    <property type="entry name" value="Peptidase_S9_cat"/>
</dbReference>
<dbReference type="SUPFAM" id="SSF50993">
    <property type="entry name" value="Peptidase/esterase 'gauge' domain"/>
    <property type="match status" value="1"/>
</dbReference>
<evidence type="ECO:0000256" key="2">
    <source>
        <dbReference type="ARBA" id="ARBA00022670"/>
    </source>
</evidence>
<dbReference type="PRINTS" id="PR00862">
    <property type="entry name" value="PROLIGOPTASE"/>
</dbReference>
<dbReference type="InterPro" id="IPR023302">
    <property type="entry name" value="Pept_S9A_N"/>
</dbReference>
<evidence type="ECO:0000256" key="4">
    <source>
        <dbReference type="ARBA" id="ARBA00022825"/>
    </source>
</evidence>
<feature type="domain" description="Peptidase S9 prolyl oligopeptidase catalytic" evidence="8">
    <location>
        <begin position="613"/>
        <end position="783"/>
    </location>
</feature>
<name>A0AAQ3K2N9_9LILI</name>
<evidence type="ECO:0000313" key="10">
    <source>
        <dbReference type="EMBL" id="WOK99617.1"/>
    </source>
</evidence>
<dbReference type="InterPro" id="IPR002470">
    <property type="entry name" value="Peptidase_S9A"/>
</dbReference>
<accession>A0AAQ3K2N9</accession>
<dbReference type="SUPFAM" id="SSF53474">
    <property type="entry name" value="alpha/beta-Hydrolases"/>
    <property type="match status" value="1"/>
</dbReference>
<keyword evidence="4 6" id="KW-0720">Serine protease</keyword>
<proteinExistence type="inferred from homology"/>
<keyword evidence="3 6" id="KW-0378">Hydrolase</keyword>
<evidence type="ECO:0000313" key="11">
    <source>
        <dbReference type="Proteomes" id="UP001327560"/>
    </source>
</evidence>
<dbReference type="Proteomes" id="UP001327560">
    <property type="component" value="Chromosome 2"/>
</dbReference>
<comment type="similarity">
    <text evidence="1 6">Belongs to the peptidase S9A family.</text>
</comment>
<dbReference type="Gene3D" id="3.40.50.1820">
    <property type="entry name" value="alpha/beta hydrolase"/>
    <property type="match status" value="1"/>
</dbReference>
<organism evidence="10 11">
    <name type="scientific">Canna indica</name>
    <name type="common">Indian-shot</name>
    <dbReference type="NCBI Taxonomy" id="4628"/>
    <lineage>
        <taxon>Eukaryota</taxon>
        <taxon>Viridiplantae</taxon>
        <taxon>Streptophyta</taxon>
        <taxon>Embryophyta</taxon>
        <taxon>Tracheophyta</taxon>
        <taxon>Spermatophyta</taxon>
        <taxon>Magnoliopsida</taxon>
        <taxon>Liliopsida</taxon>
        <taxon>Zingiberales</taxon>
        <taxon>Cannaceae</taxon>
        <taxon>Canna</taxon>
    </lineage>
</organism>
<evidence type="ECO:0000256" key="7">
    <source>
        <dbReference type="SAM" id="MobiDB-lite"/>
    </source>
</evidence>
<gene>
    <name evidence="10" type="ORF">Cni_G08329</name>
</gene>
<evidence type="ECO:0000256" key="1">
    <source>
        <dbReference type="ARBA" id="ARBA00005228"/>
    </source>
</evidence>